<sequence length="284" mass="31181">MTIYQRPDERVFSENAQPGEVQEFPDVPRGWGVAFEQSEGKPPMEWFNWLHRRFDRALRYLMQRGIPEWSITEDYPVHARVQHNGATYRALVPSVGIEPGTSVITWRPWASSSASDIDAGVLAVARGGTGLTGVAVGDVLMGGGNNTVIGRTMQQLLKDLGGIATEAEAQAMTRNDVFMTPAMLRAAFMGPNLNTGTQGFMRHPSGLIEQWGRVDVVPGTRSRVTFPITHPTALLNFQLVNPAGTTSGYADRFAGWPEYSLAWADVVLSNQAGHATVWWRSLGI</sequence>
<dbReference type="Gene3D" id="2.60.40.3940">
    <property type="match status" value="1"/>
</dbReference>
<dbReference type="Pfam" id="PF21882">
    <property type="entry name" value="Gp53-like_C"/>
    <property type="match status" value="1"/>
</dbReference>
<evidence type="ECO:0000259" key="1">
    <source>
        <dbReference type="Pfam" id="PF21882"/>
    </source>
</evidence>
<accession>A0A484P2P3</accession>
<gene>
    <name evidence="3" type="ORF">ANDO1_1694</name>
    <name evidence="2" type="ORF">ANDO2_1601</name>
</gene>
<reference evidence="2" key="1">
    <citation type="submission" date="2019-03" db="EMBL/GenBank/DDBJ databases">
        <authorList>
            <person name="Danneels B."/>
        </authorList>
    </citation>
    <scope>NUCLEOTIDE SEQUENCE</scope>
</reference>
<protein>
    <submittedName>
        <fullName evidence="2">Alternative bacteriophage tail fiber C-terminus</fullName>
    </submittedName>
</protein>
<evidence type="ECO:0000313" key="3">
    <source>
        <dbReference type="EMBL" id="VFR36772.1"/>
    </source>
</evidence>
<dbReference type="AlphaFoldDB" id="A0A484P2P3"/>
<evidence type="ECO:0000313" key="2">
    <source>
        <dbReference type="EMBL" id="VFR20192.1"/>
    </source>
</evidence>
<proteinExistence type="predicted"/>
<dbReference type="EMBL" id="CAADHZ010000027">
    <property type="protein sequence ID" value="VFR36772.1"/>
    <property type="molecule type" value="Genomic_DNA"/>
</dbReference>
<feature type="domain" description="Putative tail fiber protein gp53-like C-terminal" evidence="1">
    <location>
        <begin position="203"/>
        <end position="283"/>
    </location>
</feature>
<organism evidence="2">
    <name type="scientific">plant metagenome</name>
    <dbReference type="NCBI Taxonomy" id="1297885"/>
    <lineage>
        <taxon>unclassified sequences</taxon>
        <taxon>metagenomes</taxon>
        <taxon>organismal metagenomes</taxon>
    </lineage>
</organism>
<name>A0A484P2P3_9ZZZZ</name>
<dbReference type="InterPro" id="IPR054075">
    <property type="entry name" value="Gp53-like_C"/>
</dbReference>
<dbReference type="EMBL" id="CAADIB010000003">
    <property type="protein sequence ID" value="VFR20192.1"/>
    <property type="molecule type" value="Genomic_DNA"/>
</dbReference>